<name>A0A1V9U179_9LACO</name>
<evidence type="ECO:0000313" key="1">
    <source>
        <dbReference type="EMBL" id="OQR25658.1"/>
    </source>
</evidence>
<comment type="caution">
    <text evidence="1">The sequence shown here is derived from an EMBL/GenBank/DDBJ whole genome shotgun (WGS) entry which is preliminary data.</text>
</comment>
<dbReference type="EMBL" id="NBEY01000032">
    <property type="protein sequence ID" value="OQR25658.1"/>
    <property type="molecule type" value="Genomic_DNA"/>
</dbReference>
<accession>A0A1V9U179</accession>
<reference evidence="1 2" key="1">
    <citation type="submission" date="2017-03" db="EMBL/GenBank/DDBJ databases">
        <title>Phylogenomics and comparative genomics of Lactobacillus salivarius, a mammalian gut commensal.</title>
        <authorList>
            <person name="Harris H.M."/>
        </authorList>
    </citation>
    <scope>NUCLEOTIDE SEQUENCE [LARGE SCALE GENOMIC DNA]</scope>
    <source>
        <strain evidence="1 2">AH4231</strain>
    </source>
</reference>
<proteinExistence type="predicted"/>
<dbReference type="Proteomes" id="UP000192353">
    <property type="component" value="Unassembled WGS sequence"/>
</dbReference>
<dbReference type="RefSeq" id="WP_081515734.1">
    <property type="nucleotide sequence ID" value="NZ_NBEW01000031.1"/>
</dbReference>
<gene>
    <name evidence="1" type="ORF">B6U37_04005</name>
</gene>
<dbReference type="AlphaFoldDB" id="A0A1V9U179"/>
<sequence>MKINYESNSSDHMYQTGNVIRQGNDGLYLIANNKKKELFTIDLINNQVYGPYTTMDDLYHCFGNADDVLVHAEINVL</sequence>
<evidence type="ECO:0000313" key="2">
    <source>
        <dbReference type="Proteomes" id="UP000192353"/>
    </source>
</evidence>
<organism evidence="1 2">
    <name type="scientific">Ligilactobacillus salivarius</name>
    <dbReference type="NCBI Taxonomy" id="1624"/>
    <lineage>
        <taxon>Bacteria</taxon>
        <taxon>Bacillati</taxon>
        <taxon>Bacillota</taxon>
        <taxon>Bacilli</taxon>
        <taxon>Lactobacillales</taxon>
        <taxon>Lactobacillaceae</taxon>
        <taxon>Ligilactobacillus</taxon>
    </lineage>
</organism>
<protein>
    <submittedName>
        <fullName evidence="1">Uncharacterized protein</fullName>
    </submittedName>
</protein>